<evidence type="ECO:0000256" key="8">
    <source>
        <dbReference type="SAM" id="MobiDB-lite"/>
    </source>
</evidence>
<feature type="compositionally biased region" description="Basic and acidic residues" evidence="8">
    <location>
        <begin position="697"/>
        <end position="717"/>
    </location>
</feature>
<accession>A0A6A3ANW4</accession>
<feature type="domain" description="K-box" evidence="10">
    <location>
        <begin position="87"/>
        <end position="181"/>
    </location>
</feature>
<dbReference type="InterPro" id="IPR002487">
    <property type="entry name" value="TF_Kbox"/>
</dbReference>
<dbReference type="PROSITE" id="PS50066">
    <property type="entry name" value="MADS_BOX_2"/>
    <property type="match status" value="1"/>
</dbReference>
<dbReference type="Pfam" id="PF00319">
    <property type="entry name" value="SRF-TF"/>
    <property type="match status" value="1"/>
</dbReference>
<dbReference type="AlphaFoldDB" id="A0A6A3ANW4"/>
<gene>
    <name evidence="11" type="ORF">F3Y22_tig00110432pilonHSYRG00116</name>
</gene>
<comment type="subcellular location">
    <subcellularLocation>
        <location evidence="1">Nucleus</location>
    </subcellularLocation>
</comment>
<dbReference type="PANTHER" id="PTHR48449">
    <property type="entry name" value="DUF1985 DOMAIN-CONTAINING PROTEIN"/>
    <property type="match status" value="1"/>
</dbReference>
<evidence type="ECO:0000256" key="1">
    <source>
        <dbReference type="ARBA" id="ARBA00004123"/>
    </source>
</evidence>
<keyword evidence="2" id="KW-0221">Differentiation</keyword>
<proteinExistence type="predicted"/>
<organism evidence="11 12">
    <name type="scientific">Hibiscus syriacus</name>
    <name type="common">Rose of Sharon</name>
    <dbReference type="NCBI Taxonomy" id="106335"/>
    <lineage>
        <taxon>Eukaryota</taxon>
        <taxon>Viridiplantae</taxon>
        <taxon>Streptophyta</taxon>
        <taxon>Embryophyta</taxon>
        <taxon>Tracheophyta</taxon>
        <taxon>Spermatophyta</taxon>
        <taxon>Magnoliopsida</taxon>
        <taxon>eudicotyledons</taxon>
        <taxon>Gunneridae</taxon>
        <taxon>Pentapetalae</taxon>
        <taxon>rosids</taxon>
        <taxon>malvids</taxon>
        <taxon>Malvales</taxon>
        <taxon>Malvaceae</taxon>
        <taxon>Malvoideae</taxon>
        <taxon>Hibiscus</taxon>
    </lineage>
</organism>
<evidence type="ECO:0000256" key="2">
    <source>
        <dbReference type="ARBA" id="ARBA00022782"/>
    </source>
</evidence>
<keyword evidence="5" id="KW-0238">DNA-binding</keyword>
<dbReference type="Gene3D" id="3.40.1810.10">
    <property type="entry name" value="Transcription factor, MADS-box"/>
    <property type="match status" value="1"/>
</dbReference>
<evidence type="ECO:0000259" key="9">
    <source>
        <dbReference type="PROSITE" id="PS50066"/>
    </source>
</evidence>
<name>A0A6A3ANW4_HIBSY</name>
<evidence type="ECO:0000259" key="10">
    <source>
        <dbReference type="PROSITE" id="PS51297"/>
    </source>
</evidence>
<dbReference type="SUPFAM" id="SSF55455">
    <property type="entry name" value="SRF-like"/>
    <property type="match status" value="1"/>
</dbReference>
<dbReference type="Pfam" id="PF01486">
    <property type="entry name" value="K-box"/>
    <property type="match status" value="1"/>
</dbReference>
<sequence>MTREKIQIKKIDSSTARQVTFAKRRRGLFKKAEELAILCDADVALIIFSSTGKLFEYANSSVKEILERYHLRSKILEKLEQPCLELQLVEDSNQSLLTMEIAEKSRQLRQMRGEELQGLNVEELQQLEKSMEVGLSRVMEKKGQRIMSEISDLQRKVLQISDGRRQVVGDSENIFEEGHSSESVTNVCYRILVNWGGFESHLHLSLSTAKKSVPISEDFRPHLRRNPSQPFTVFHIETDDKFTGHFNNRLTISLRFHFALRFCRCDFHFALLFSRSDFQKSRNEINENRNERMTVATREMTIATRESQREMKIATRESQRETKIALRFSFRVAILSLRLSFRVAILSLRLSSRVAILSLRFSFQPKDKTVLQILKFFSAQLTLRNKVSLATTIAKKLSPAQRQLFEETCFGPWLRVQHPGGDANLTHLWLQTMTSNLPDSIQRGEEEIWFHFPPAYTCFGRKEFCLITGLRFGHDDVGRYTRHIARPSWLSRVFPDESMEKPNLHVDDLKKLFNKKAGFTRMDDVDVVRVCLLLLVYAGFLGREARQPIHRELIILVEDLNAWNLFPWGSYIWKATWTKLSSAFDDRKSLRGDGSKYTLSGFVWAFKIWIFEAFPSMRTYAIKTSNDIPSAISWKRKTLLDWEDLIPYATINNEANIPLQRLTPTEEELSTDWWQASLNFFDGTDDEQHPLPPIREPSPHLETSPDRPDYTPLEREPSPIPSHHRASSPPSPHDRRPAKMPRLYLPVLHLHLNGMSQGSYVMRSMPCVRRSVLYAITMVHGVWRCQLYVVRLPLYVR</sequence>
<comment type="caution">
    <text evidence="11">The sequence shown here is derived from an EMBL/GenBank/DDBJ whole genome shotgun (WGS) entry which is preliminary data.</text>
</comment>
<evidence type="ECO:0000256" key="4">
    <source>
        <dbReference type="ARBA" id="ARBA00023089"/>
    </source>
</evidence>
<protein>
    <submittedName>
        <fullName evidence="11">MADS-box protein JOINTLESS</fullName>
    </submittedName>
</protein>
<dbReference type="PROSITE" id="PS00350">
    <property type="entry name" value="MADS_BOX_1"/>
    <property type="match status" value="1"/>
</dbReference>
<keyword evidence="4" id="KW-0287">Flowering</keyword>
<dbReference type="PRINTS" id="PR00404">
    <property type="entry name" value="MADSDOMAIN"/>
</dbReference>
<dbReference type="GO" id="GO:0003700">
    <property type="term" value="F:DNA-binding transcription factor activity"/>
    <property type="evidence" value="ECO:0007669"/>
    <property type="project" value="InterPro"/>
</dbReference>
<evidence type="ECO:0000256" key="7">
    <source>
        <dbReference type="ARBA" id="ARBA00023242"/>
    </source>
</evidence>
<dbReference type="PANTHER" id="PTHR48449:SF1">
    <property type="entry name" value="DUF1985 DOMAIN-CONTAINING PROTEIN"/>
    <property type="match status" value="1"/>
</dbReference>
<dbReference type="GO" id="GO:0005634">
    <property type="term" value="C:nucleus"/>
    <property type="evidence" value="ECO:0007669"/>
    <property type="project" value="UniProtKB-SubCell"/>
</dbReference>
<dbReference type="SMART" id="SM00432">
    <property type="entry name" value="MADS"/>
    <property type="match status" value="1"/>
</dbReference>
<evidence type="ECO:0000313" key="12">
    <source>
        <dbReference type="Proteomes" id="UP000436088"/>
    </source>
</evidence>
<dbReference type="PROSITE" id="PS51297">
    <property type="entry name" value="K_BOX"/>
    <property type="match status" value="1"/>
</dbReference>
<dbReference type="InterPro" id="IPR015410">
    <property type="entry name" value="DUF1985"/>
</dbReference>
<dbReference type="GO" id="GO:0046983">
    <property type="term" value="F:protein dimerization activity"/>
    <property type="evidence" value="ECO:0007669"/>
    <property type="project" value="InterPro"/>
</dbReference>
<dbReference type="GO" id="GO:0045944">
    <property type="term" value="P:positive regulation of transcription by RNA polymerase II"/>
    <property type="evidence" value="ECO:0007669"/>
    <property type="project" value="InterPro"/>
</dbReference>
<keyword evidence="3" id="KW-0805">Transcription regulation</keyword>
<evidence type="ECO:0000256" key="3">
    <source>
        <dbReference type="ARBA" id="ARBA00023015"/>
    </source>
</evidence>
<dbReference type="Proteomes" id="UP000436088">
    <property type="component" value="Unassembled WGS sequence"/>
</dbReference>
<keyword evidence="12" id="KW-1185">Reference proteome</keyword>
<keyword evidence="7" id="KW-0539">Nucleus</keyword>
<evidence type="ECO:0000256" key="5">
    <source>
        <dbReference type="ARBA" id="ARBA00023125"/>
    </source>
</evidence>
<feature type="domain" description="MADS-box" evidence="9">
    <location>
        <begin position="1"/>
        <end position="61"/>
    </location>
</feature>
<evidence type="ECO:0000256" key="6">
    <source>
        <dbReference type="ARBA" id="ARBA00023163"/>
    </source>
</evidence>
<dbReference type="InterPro" id="IPR036879">
    <property type="entry name" value="TF_MADSbox_sf"/>
</dbReference>
<dbReference type="FunFam" id="3.40.1810.10:FF:000007">
    <property type="entry name" value="Transcription factor, MADS-box"/>
    <property type="match status" value="1"/>
</dbReference>
<reference evidence="11" key="1">
    <citation type="submission" date="2019-09" db="EMBL/GenBank/DDBJ databases">
        <title>Draft genome information of white flower Hibiscus syriacus.</title>
        <authorList>
            <person name="Kim Y.-M."/>
        </authorList>
    </citation>
    <scope>NUCLEOTIDE SEQUENCE [LARGE SCALE GENOMIC DNA]</scope>
    <source>
        <strain evidence="11">YM2019G1</strain>
    </source>
</reference>
<dbReference type="GO" id="GO:0000977">
    <property type="term" value="F:RNA polymerase II transcription regulatory region sequence-specific DNA binding"/>
    <property type="evidence" value="ECO:0007669"/>
    <property type="project" value="InterPro"/>
</dbReference>
<dbReference type="GO" id="GO:0030154">
    <property type="term" value="P:cell differentiation"/>
    <property type="evidence" value="ECO:0007669"/>
    <property type="project" value="UniProtKB-KW"/>
</dbReference>
<dbReference type="EMBL" id="VEPZ02000984">
    <property type="protein sequence ID" value="KAE8704935.1"/>
    <property type="molecule type" value="Genomic_DNA"/>
</dbReference>
<dbReference type="CDD" id="cd00265">
    <property type="entry name" value="MADS_MEF2_like"/>
    <property type="match status" value="1"/>
</dbReference>
<dbReference type="InterPro" id="IPR033896">
    <property type="entry name" value="MEF2-like_N"/>
</dbReference>
<dbReference type="InterPro" id="IPR002100">
    <property type="entry name" value="TF_MADSbox"/>
</dbReference>
<feature type="region of interest" description="Disordered" evidence="8">
    <location>
        <begin position="685"/>
        <end position="738"/>
    </location>
</feature>
<dbReference type="GO" id="GO:0009908">
    <property type="term" value="P:flower development"/>
    <property type="evidence" value="ECO:0007669"/>
    <property type="project" value="UniProtKB-KW"/>
</dbReference>
<keyword evidence="6" id="KW-0804">Transcription</keyword>
<evidence type="ECO:0000313" key="11">
    <source>
        <dbReference type="EMBL" id="KAE8704935.1"/>
    </source>
</evidence>
<dbReference type="Pfam" id="PF09331">
    <property type="entry name" value="DUF1985"/>
    <property type="match status" value="1"/>
</dbReference>